<gene>
    <name evidence="2" type="ORF">OCTVUL_1B003164</name>
</gene>
<dbReference type="AlphaFoldDB" id="A0AA36F7B4"/>
<feature type="compositionally biased region" description="Basic and acidic residues" evidence="1">
    <location>
        <begin position="59"/>
        <end position="71"/>
    </location>
</feature>
<dbReference type="EMBL" id="OX597821">
    <property type="protein sequence ID" value="CAI9727132.1"/>
    <property type="molecule type" value="Genomic_DNA"/>
</dbReference>
<proteinExistence type="predicted"/>
<evidence type="ECO:0000313" key="2">
    <source>
        <dbReference type="EMBL" id="CAI9727132.1"/>
    </source>
</evidence>
<dbReference type="Proteomes" id="UP001162480">
    <property type="component" value="Chromosome 8"/>
</dbReference>
<accession>A0AA36F7B4</accession>
<reference evidence="2" key="1">
    <citation type="submission" date="2023-08" db="EMBL/GenBank/DDBJ databases">
        <authorList>
            <person name="Alioto T."/>
            <person name="Alioto T."/>
            <person name="Gomez Garrido J."/>
        </authorList>
    </citation>
    <scope>NUCLEOTIDE SEQUENCE</scope>
</reference>
<feature type="region of interest" description="Disordered" evidence="1">
    <location>
        <begin position="46"/>
        <end position="71"/>
    </location>
</feature>
<protein>
    <submittedName>
        <fullName evidence="2">Uncharacterized protein</fullName>
    </submittedName>
</protein>
<keyword evidence="3" id="KW-1185">Reference proteome</keyword>
<organism evidence="2 3">
    <name type="scientific">Octopus vulgaris</name>
    <name type="common">Common octopus</name>
    <dbReference type="NCBI Taxonomy" id="6645"/>
    <lineage>
        <taxon>Eukaryota</taxon>
        <taxon>Metazoa</taxon>
        <taxon>Spiralia</taxon>
        <taxon>Lophotrochozoa</taxon>
        <taxon>Mollusca</taxon>
        <taxon>Cephalopoda</taxon>
        <taxon>Coleoidea</taxon>
        <taxon>Octopodiformes</taxon>
        <taxon>Octopoda</taxon>
        <taxon>Incirrata</taxon>
        <taxon>Octopodidae</taxon>
        <taxon>Octopus</taxon>
    </lineage>
</organism>
<evidence type="ECO:0000313" key="3">
    <source>
        <dbReference type="Proteomes" id="UP001162480"/>
    </source>
</evidence>
<evidence type="ECO:0000256" key="1">
    <source>
        <dbReference type="SAM" id="MobiDB-lite"/>
    </source>
</evidence>
<name>A0AA36F7B4_OCTVU</name>
<sequence length="71" mass="8127">MGIGRGSVADGCGVDDTVCRSDGGDNVFLTNCQTSRKENKIFIDRKRHEREEEEEEEEEKKCCNKDKEMLK</sequence>